<dbReference type="InterPro" id="IPR050245">
    <property type="entry name" value="PrsA_foldase"/>
</dbReference>
<evidence type="ECO:0000256" key="10">
    <source>
        <dbReference type="ARBA" id="ARBA00023288"/>
    </source>
</evidence>
<dbReference type="InterPro" id="IPR000297">
    <property type="entry name" value="PPIase_PpiC"/>
</dbReference>
<comment type="caution">
    <text evidence="14">The sequence shown here is derived from an EMBL/GenBank/DDBJ whole genome shotgun (WGS) entry which is preliminary data.</text>
</comment>
<gene>
    <name evidence="11" type="primary">prsA</name>
    <name evidence="14" type="ORF">BCR21_06965</name>
</gene>
<dbReference type="InterPro" id="IPR027304">
    <property type="entry name" value="Trigger_fact/SurA_dom_sf"/>
</dbReference>
<evidence type="ECO:0000256" key="1">
    <source>
        <dbReference type="ARBA" id="ARBA00000971"/>
    </source>
</evidence>
<evidence type="ECO:0000313" key="14">
    <source>
        <dbReference type="EMBL" id="OEG11970.1"/>
    </source>
</evidence>
<evidence type="ECO:0000256" key="12">
    <source>
        <dbReference type="SAM" id="Phobius"/>
    </source>
</evidence>
<reference evidence="15" key="1">
    <citation type="submission" date="2016-09" db="EMBL/GenBank/DDBJ databases">
        <authorList>
            <person name="Gulvik C.A."/>
        </authorList>
    </citation>
    <scope>NUCLEOTIDE SEQUENCE [LARGE SCALE GENOMIC DNA]</scope>
    <source>
        <strain evidence="15">DSM 23328</strain>
    </source>
</reference>
<dbReference type="STRING" id="903984.BCR21_06965"/>
<dbReference type="PROSITE" id="PS50198">
    <property type="entry name" value="PPIC_PPIASE_2"/>
    <property type="match status" value="1"/>
</dbReference>
<dbReference type="Proteomes" id="UP000094068">
    <property type="component" value="Unassembled WGS sequence"/>
</dbReference>
<comment type="similarity">
    <text evidence="3 11">Belongs to the PrsA family.</text>
</comment>
<keyword evidence="8" id="KW-0564">Palmitate</keyword>
<protein>
    <recommendedName>
        <fullName evidence="11">Foldase protein PrsA</fullName>
        <ecNumber evidence="11">5.2.1.8</ecNumber>
    </recommendedName>
</protein>
<feature type="domain" description="PpiC" evidence="13">
    <location>
        <begin position="147"/>
        <end position="236"/>
    </location>
</feature>
<dbReference type="PANTHER" id="PTHR47245">
    <property type="entry name" value="PEPTIDYLPROLYL ISOMERASE"/>
    <property type="match status" value="1"/>
</dbReference>
<dbReference type="GO" id="GO:0006457">
    <property type="term" value="P:protein folding"/>
    <property type="evidence" value="ECO:0007669"/>
    <property type="project" value="UniProtKB-UniRule"/>
</dbReference>
<keyword evidence="12" id="KW-0812">Transmembrane</keyword>
<dbReference type="EMBL" id="MIJZ01000012">
    <property type="protein sequence ID" value="OEG11970.1"/>
    <property type="molecule type" value="Genomic_DNA"/>
</dbReference>
<comment type="subcellular location">
    <subcellularLocation>
        <location evidence="2">Cell membrane</location>
        <topology evidence="2">Lipid-anchor</topology>
    </subcellularLocation>
</comment>
<keyword evidence="6 11" id="KW-0697">Rotamase</keyword>
<comment type="catalytic activity">
    <reaction evidence="1 11">
        <text>[protein]-peptidylproline (omega=180) = [protein]-peptidylproline (omega=0)</text>
        <dbReference type="Rhea" id="RHEA:16237"/>
        <dbReference type="Rhea" id="RHEA-COMP:10747"/>
        <dbReference type="Rhea" id="RHEA-COMP:10748"/>
        <dbReference type="ChEBI" id="CHEBI:83833"/>
        <dbReference type="ChEBI" id="CHEBI:83834"/>
        <dbReference type="EC" id="5.2.1.8"/>
    </reaction>
</comment>
<evidence type="ECO:0000256" key="2">
    <source>
        <dbReference type="ARBA" id="ARBA00004193"/>
    </source>
</evidence>
<evidence type="ECO:0000256" key="8">
    <source>
        <dbReference type="ARBA" id="ARBA00023139"/>
    </source>
</evidence>
<dbReference type="GO" id="GO:0003755">
    <property type="term" value="F:peptidyl-prolyl cis-trans isomerase activity"/>
    <property type="evidence" value="ECO:0007669"/>
    <property type="project" value="UniProtKB-UniRule"/>
</dbReference>
<dbReference type="HAMAP" id="MF_01145">
    <property type="entry name" value="Foldase_PrsA"/>
    <property type="match status" value="1"/>
</dbReference>
<keyword evidence="5 11" id="KW-0732">Signal</keyword>
<evidence type="ECO:0000256" key="11">
    <source>
        <dbReference type="HAMAP-Rule" id="MF_01145"/>
    </source>
</evidence>
<evidence type="ECO:0000256" key="5">
    <source>
        <dbReference type="ARBA" id="ARBA00022729"/>
    </source>
</evidence>
<dbReference type="AlphaFoldDB" id="A0A1E5GIA0"/>
<keyword evidence="7 11" id="KW-0472">Membrane</keyword>
<sequence length="317" mass="35681">MENKNWSIVILVATLVIGGLGGYSYGKYESNREETVITMKQGDITSEEIYSNIKETASMKQQVTAMIIDKLAEAEYGKKVTDPMVQEAFDKTKQQYGDEFPAILAQNGLTEEGLRKEVRSELVLQELLKAQVTITEKEEQEAWKDFYPTVEAQVIQVNTKEDAEKVDAQVKEKKDFTSLVQEFSTNEVTKAADGKLSFNSGTTELPTSVAAEAFKLKDGETSGILSGRLLTNTGYQEEYYVIKMIKNADRGEEWTKHKEALDELIRTTQIQDPVFRSEVLSSELKKADIQIKEPAWTHLLDAYTKKGTETSETDAEK</sequence>
<keyword evidence="10" id="KW-0449">Lipoprotein</keyword>
<dbReference type="InterPro" id="IPR023059">
    <property type="entry name" value="Foldase_PrsA"/>
</dbReference>
<organism evidence="14 15">
    <name type="scientific">Enterococcus ureasiticus</name>
    <dbReference type="NCBI Taxonomy" id="903984"/>
    <lineage>
        <taxon>Bacteria</taxon>
        <taxon>Bacillati</taxon>
        <taxon>Bacillota</taxon>
        <taxon>Bacilli</taxon>
        <taxon>Lactobacillales</taxon>
        <taxon>Enterococcaceae</taxon>
        <taxon>Enterococcus</taxon>
    </lineage>
</organism>
<dbReference type="Gene3D" id="3.10.50.40">
    <property type="match status" value="1"/>
</dbReference>
<dbReference type="EC" id="5.2.1.8" evidence="11"/>
<evidence type="ECO:0000313" key="15">
    <source>
        <dbReference type="Proteomes" id="UP000094068"/>
    </source>
</evidence>
<evidence type="ECO:0000259" key="13">
    <source>
        <dbReference type="PROSITE" id="PS50198"/>
    </source>
</evidence>
<dbReference type="Gene3D" id="1.10.4030.10">
    <property type="entry name" value="Porin chaperone SurA, peptide-binding domain"/>
    <property type="match status" value="1"/>
</dbReference>
<evidence type="ECO:0000256" key="6">
    <source>
        <dbReference type="ARBA" id="ARBA00023110"/>
    </source>
</evidence>
<evidence type="ECO:0000256" key="4">
    <source>
        <dbReference type="ARBA" id="ARBA00022475"/>
    </source>
</evidence>
<keyword evidence="12" id="KW-1133">Transmembrane helix</keyword>
<keyword evidence="4 11" id="KW-1003">Cell membrane</keyword>
<dbReference type="OrthoDB" id="2194386at2"/>
<keyword evidence="15" id="KW-1185">Reference proteome</keyword>
<evidence type="ECO:0000256" key="7">
    <source>
        <dbReference type="ARBA" id="ARBA00023136"/>
    </source>
</evidence>
<name>A0A1E5GIA0_9ENTE</name>
<dbReference type="Pfam" id="PF00639">
    <property type="entry name" value="Rotamase"/>
    <property type="match status" value="1"/>
</dbReference>
<keyword evidence="9 11" id="KW-0413">Isomerase</keyword>
<dbReference type="SUPFAM" id="SSF109998">
    <property type="entry name" value="Triger factor/SurA peptide-binding domain-like"/>
    <property type="match status" value="1"/>
</dbReference>
<comment type="function">
    <text evidence="11">Plays a major role in protein secretion by helping the post-translocational extracellular folding of several secreted proteins.</text>
</comment>
<proteinExistence type="inferred from homology"/>
<feature type="transmembrane region" description="Helical" evidence="12">
    <location>
        <begin position="6"/>
        <end position="25"/>
    </location>
</feature>
<dbReference type="RefSeq" id="WP_069645823.1">
    <property type="nucleotide sequence ID" value="NZ_MIJZ01000012.1"/>
</dbReference>
<dbReference type="PANTHER" id="PTHR47245:SF1">
    <property type="entry name" value="FOLDASE PROTEIN PRSA"/>
    <property type="match status" value="1"/>
</dbReference>
<dbReference type="InterPro" id="IPR046357">
    <property type="entry name" value="PPIase_dom_sf"/>
</dbReference>
<dbReference type="GO" id="GO:0005886">
    <property type="term" value="C:plasma membrane"/>
    <property type="evidence" value="ECO:0007669"/>
    <property type="project" value="UniProtKB-SubCell"/>
</dbReference>
<evidence type="ECO:0000256" key="9">
    <source>
        <dbReference type="ARBA" id="ARBA00023235"/>
    </source>
</evidence>
<accession>A0A1E5GIA0</accession>
<evidence type="ECO:0000256" key="3">
    <source>
        <dbReference type="ARBA" id="ARBA00006071"/>
    </source>
</evidence>